<reference evidence="2" key="1">
    <citation type="journal article" date="2021" name="PeerJ">
        <title>Extensive microbial diversity within the chicken gut microbiome revealed by metagenomics and culture.</title>
        <authorList>
            <person name="Gilroy R."/>
            <person name="Ravi A."/>
            <person name="Getino M."/>
            <person name="Pursley I."/>
            <person name="Horton D.L."/>
            <person name="Alikhan N.F."/>
            <person name="Baker D."/>
            <person name="Gharbi K."/>
            <person name="Hall N."/>
            <person name="Watson M."/>
            <person name="Adriaenssens E.M."/>
            <person name="Foster-Nyarko E."/>
            <person name="Jarju S."/>
            <person name="Secka A."/>
            <person name="Antonio M."/>
            <person name="Oren A."/>
            <person name="Chaudhuri R.R."/>
            <person name="La Ragione R."/>
            <person name="Hildebrand F."/>
            <person name="Pallen M.J."/>
        </authorList>
    </citation>
    <scope>NUCLEOTIDE SEQUENCE</scope>
    <source>
        <strain evidence="2">Gambia16-554</strain>
    </source>
</reference>
<accession>A0A9D2GR03</accession>
<name>A0A9D2GR03_9BACT</name>
<protein>
    <submittedName>
        <fullName evidence="2">Uncharacterized protein</fullName>
    </submittedName>
</protein>
<feature type="coiled-coil region" evidence="1">
    <location>
        <begin position="240"/>
        <end position="271"/>
    </location>
</feature>
<gene>
    <name evidence="2" type="ORF">IAC04_04740</name>
</gene>
<evidence type="ECO:0000313" key="3">
    <source>
        <dbReference type="Proteomes" id="UP000824115"/>
    </source>
</evidence>
<sequence>SYAMTQTIFNEIYTAGFSSMPAFGNTDELDSYCRCLAADNFPTDERRIILSLKDNDNFYWGKFYAKLRSITAAFCYQMSGIKGEEAVHDIWSDTCISVNRAVVEQKLKEPVNAKAVISYSVGVLKNKNKELARARAKTPADIDALQYRLTEEEDNKCFNNEFTSPAGFPSQIDSLSTYIDFNDKDSVRGYFIVILYNKEHPLHGELVAGYEEKVDRMFEHYIDGLSYEEIVEKHYGLKGGKEAAKECARLRQEMKRLKKSLTDRFKKITEKYR</sequence>
<evidence type="ECO:0000313" key="2">
    <source>
        <dbReference type="EMBL" id="HIZ85778.1"/>
    </source>
</evidence>
<dbReference type="Proteomes" id="UP000824115">
    <property type="component" value="Unassembled WGS sequence"/>
</dbReference>
<dbReference type="EMBL" id="DXAW01000088">
    <property type="protein sequence ID" value="HIZ85778.1"/>
    <property type="molecule type" value="Genomic_DNA"/>
</dbReference>
<keyword evidence="1" id="KW-0175">Coiled coil</keyword>
<proteinExistence type="predicted"/>
<comment type="caution">
    <text evidence="2">The sequence shown here is derived from an EMBL/GenBank/DDBJ whole genome shotgun (WGS) entry which is preliminary data.</text>
</comment>
<organism evidence="2 3">
    <name type="scientific">Candidatus Coprenecus stercoravium</name>
    <dbReference type="NCBI Taxonomy" id="2840735"/>
    <lineage>
        <taxon>Bacteria</taxon>
        <taxon>Pseudomonadati</taxon>
        <taxon>Bacteroidota</taxon>
        <taxon>Bacteroidia</taxon>
        <taxon>Bacteroidales</taxon>
        <taxon>Rikenellaceae</taxon>
        <taxon>Rikenellaceae incertae sedis</taxon>
        <taxon>Candidatus Coprenecus</taxon>
    </lineage>
</organism>
<feature type="non-terminal residue" evidence="2">
    <location>
        <position position="1"/>
    </location>
</feature>
<reference evidence="2" key="2">
    <citation type="submission" date="2021-04" db="EMBL/GenBank/DDBJ databases">
        <authorList>
            <person name="Gilroy R."/>
        </authorList>
    </citation>
    <scope>NUCLEOTIDE SEQUENCE</scope>
    <source>
        <strain evidence="2">Gambia16-554</strain>
    </source>
</reference>
<dbReference type="AlphaFoldDB" id="A0A9D2GR03"/>
<evidence type="ECO:0000256" key="1">
    <source>
        <dbReference type="SAM" id="Coils"/>
    </source>
</evidence>